<dbReference type="PANTHER" id="PTHR48070:SF4">
    <property type="entry name" value="ESTERASE ALNB"/>
    <property type="match status" value="1"/>
</dbReference>
<dbReference type="SUPFAM" id="SSF53474">
    <property type="entry name" value="alpha/beta-Hydrolases"/>
    <property type="match status" value="1"/>
</dbReference>
<keyword evidence="1" id="KW-0378">Hydrolase</keyword>
<protein>
    <recommendedName>
        <fullName evidence="2">Serine hydrolase domain-containing protein</fullName>
    </recommendedName>
</protein>
<dbReference type="GO" id="GO:0005634">
    <property type="term" value="C:nucleus"/>
    <property type="evidence" value="ECO:0007669"/>
    <property type="project" value="TreeGrafter"/>
</dbReference>
<dbReference type="GO" id="GO:0005737">
    <property type="term" value="C:cytoplasm"/>
    <property type="evidence" value="ECO:0007669"/>
    <property type="project" value="TreeGrafter"/>
</dbReference>
<proteinExistence type="predicted"/>
<evidence type="ECO:0000313" key="3">
    <source>
        <dbReference type="EMBL" id="KJZ74255.1"/>
    </source>
</evidence>
<sequence>MKFLCLHGSFGSAVNFQVQLAPFVTEVERSTPGRFSWIDGFHRADPPKGFDQYFGSPPLYKFVGYDGVMAINELVGRLQSFPASNAPEDTIRQLVRGDDVYSGDAVRRTVDRLLDIIQADPEIEGILGYSEGAMTAATLILEEKLRWESQGVPRRIKCAIFFAGWPPVRLLEQTVEPMLADESEDLIDVPTCHIIGCKDPYVHGALALFNMCDPDTAQLFDHGQGHTLPRDEKTISELACYVQTTIDKCVQV</sequence>
<dbReference type="Pfam" id="PF03959">
    <property type="entry name" value="FSH1"/>
    <property type="match status" value="1"/>
</dbReference>
<feature type="domain" description="Serine hydrolase" evidence="2">
    <location>
        <begin position="2"/>
        <end position="236"/>
    </location>
</feature>
<accession>A0A0F7ZNS4</accession>
<dbReference type="InterPro" id="IPR005645">
    <property type="entry name" value="FSH-like_dom"/>
</dbReference>
<keyword evidence="4" id="KW-1185">Reference proteome</keyword>
<dbReference type="GO" id="GO:0019748">
    <property type="term" value="P:secondary metabolic process"/>
    <property type="evidence" value="ECO:0007669"/>
    <property type="project" value="TreeGrafter"/>
</dbReference>
<dbReference type="Gene3D" id="3.40.50.1820">
    <property type="entry name" value="alpha/beta hydrolase"/>
    <property type="match status" value="1"/>
</dbReference>
<dbReference type="EMBL" id="KQ030527">
    <property type="protein sequence ID" value="KJZ74255.1"/>
    <property type="molecule type" value="Genomic_DNA"/>
</dbReference>
<dbReference type="InterPro" id="IPR029058">
    <property type="entry name" value="AB_hydrolase_fold"/>
</dbReference>
<dbReference type="Proteomes" id="UP000054481">
    <property type="component" value="Unassembled WGS sequence"/>
</dbReference>
<reference evidence="3 4" key="1">
    <citation type="journal article" date="2014" name="Genome Biol. Evol.">
        <title>Comparative genomics and transcriptomics analyses reveal divergent lifestyle features of nematode endoparasitic fungus Hirsutella minnesotensis.</title>
        <authorList>
            <person name="Lai Y."/>
            <person name="Liu K."/>
            <person name="Zhang X."/>
            <person name="Zhang X."/>
            <person name="Li K."/>
            <person name="Wang N."/>
            <person name="Shu C."/>
            <person name="Wu Y."/>
            <person name="Wang C."/>
            <person name="Bushley K.E."/>
            <person name="Xiang M."/>
            <person name="Liu X."/>
        </authorList>
    </citation>
    <scope>NUCLEOTIDE SEQUENCE [LARGE SCALE GENOMIC DNA]</scope>
    <source>
        <strain evidence="3 4">3608</strain>
    </source>
</reference>
<evidence type="ECO:0000313" key="4">
    <source>
        <dbReference type="Proteomes" id="UP000054481"/>
    </source>
</evidence>
<dbReference type="OrthoDB" id="414698at2759"/>
<dbReference type="InterPro" id="IPR050593">
    <property type="entry name" value="LovG"/>
</dbReference>
<evidence type="ECO:0000259" key="2">
    <source>
        <dbReference type="Pfam" id="PF03959"/>
    </source>
</evidence>
<dbReference type="GO" id="GO:0016787">
    <property type="term" value="F:hydrolase activity"/>
    <property type="evidence" value="ECO:0007669"/>
    <property type="project" value="UniProtKB-KW"/>
</dbReference>
<dbReference type="PANTHER" id="PTHR48070">
    <property type="entry name" value="ESTERASE OVCA2"/>
    <property type="match status" value="1"/>
</dbReference>
<evidence type="ECO:0000256" key="1">
    <source>
        <dbReference type="ARBA" id="ARBA00022801"/>
    </source>
</evidence>
<gene>
    <name evidence="3" type="ORF">HIM_06261</name>
</gene>
<name>A0A0F7ZNS4_9HYPO</name>
<dbReference type="AlphaFoldDB" id="A0A0F7ZNS4"/>
<organism evidence="3 4">
    <name type="scientific">Hirsutella minnesotensis 3608</name>
    <dbReference type="NCBI Taxonomy" id="1043627"/>
    <lineage>
        <taxon>Eukaryota</taxon>
        <taxon>Fungi</taxon>
        <taxon>Dikarya</taxon>
        <taxon>Ascomycota</taxon>
        <taxon>Pezizomycotina</taxon>
        <taxon>Sordariomycetes</taxon>
        <taxon>Hypocreomycetidae</taxon>
        <taxon>Hypocreales</taxon>
        <taxon>Ophiocordycipitaceae</taxon>
        <taxon>Hirsutella</taxon>
    </lineage>
</organism>